<feature type="domain" description="HTH myb-type" evidence="6">
    <location>
        <begin position="149"/>
        <end position="209"/>
    </location>
</feature>
<dbReference type="PANTHER" id="PTHR31314">
    <property type="entry name" value="MYB FAMILY TRANSCRIPTION FACTOR PHL7-LIKE"/>
    <property type="match status" value="1"/>
</dbReference>
<gene>
    <name evidence="7" type="ORF">F2P56_009612</name>
</gene>
<dbReference type="InterPro" id="IPR009057">
    <property type="entry name" value="Homeodomain-like_sf"/>
</dbReference>
<dbReference type="SUPFAM" id="SSF46689">
    <property type="entry name" value="Homeodomain-like"/>
    <property type="match status" value="1"/>
</dbReference>
<keyword evidence="3" id="KW-0804">Transcription</keyword>
<evidence type="ECO:0000313" key="8">
    <source>
        <dbReference type="Proteomes" id="UP000619265"/>
    </source>
</evidence>
<organism evidence="7 8">
    <name type="scientific">Juglans regia</name>
    <name type="common">English walnut</name>
    <dbReference type="NCBI Taxonomy" id="51240"/>
    <lineage>
        <taxon>Eukaryota</taxon>
        <taxon>Viridiplantae</taxon>
        <taxon>Streptophyta</taxon>
        <taxon>Embryophyta</taxon>
        <taxon>Tracheophyta</taxon>
        <taxon>Spermatophyta</taxon>
        <taxon>Magnoliopsida</taxon>
        <taxon>eudicotyledons</taxon>
        <taxon>Gunneridae</taxon>
        <taxon>Pentapetalae</taxon>
        <taxon>rosids</taxon>
        <taxon>fabids</taxon>
        <taxon>Fagales</taxon>
        <taxon>Juglandaceae</taxon>
        <taxon>Juglans</taxon>
    </lineage>
</organism>
<keyword evidence="2" id="KW-0805">Transcription regulation</keyword>
<evidence type="ECO:0000256" key="3">
    <source>
        <dbReference type="ARBA" id="ARBA00023163"/>
    </source>
</evidence>
<dbReference type="InterPro" id="IPR046955">
    <property type="entry name" value="PHR1-like"/>
</dbReference>
<evidence type="ECO:0000313" key="7">
    <source>
        <dbReference type="EMBL" id="KAF5472959.1"/>
    </source>
</evidence>
<reference evidence="7" key="1">
    <citation type="submission" date="2015-10" db="EMBL/GenBank/DDBJ databases">
        <authorList>
            <person name="Martinez-Garcia P.J."/>
            <person name="Crepeau M.W."/>
            <person name="Puiu D."/>
            <person name="Gonzalez-Ibeas D."/>
            <person name="Whalen J."/>
            <person name="Stevens K."/>
            <person name="Paul R."/>
            <person name="Butterfield T."/>
            <person name="Britton M."/>
            <person name="Reagan R."/>
            <person name="Chakraborty S."/>
            <person name="Walawage S.L."/>
            <person name="Vasquez-Gross H.A."/>
            <person name="Cardeno C."/>
            <person name="Famula R."/>
            <person name="Pratt K."/>
            <person name="Kuruganti S."/>
            <person name="Aradhya M.K."/>
            <person name="Leslie C.A."/>
            <person name="Dandekar A.M."/>
            <person name="Salzberg S.L."/>
            <person name="Wegrzyn J.L."/>
            <person name="Langley C.H."/>
            <person name="Neale D.B."/>
        </authorList>
    </citation>
    <scope>NUCLEOTIDE SEQUENCE</scope>
    <source>
        <tissue evidence="7">Leaves</tissue>
    </source>
</reference>
<dbReference type="Gene3D" id="1.10.10.60">
    <property type="entry name" value="Homeodomain-like"/>
    <property type="match status" value="1"/>
</dbReference>
<evidence type="ECO:0000256" key="4">
    <source>
        <dbReference type="ARBA" id="ARBA00023242"/>
    </source>
</evidence>
<dbReference type="GO" id="GO:0003700">
    <property type="term" value="F:DNA-binding transcription factor activity"/>
    <property type="evidence" value="ECO:0007669"/>
    <property type="project" value="InterPro"/>
</dbReference>
<keyword evidence="4" id="KW-0539">Nucleus</keyword>
<evidence type="ECO:0000256" key="5">
    <source>
        <dbReference type="SAM" id="MobiDB-lite"/>
    </source>
</evidence>
<dbReference type="PROSITE" id="PS51294">
    <property type="entry name" value="HTH_MYB"/>
    <property type="match status" value="1"/>
</dbReference>
<evidence type="ECO:0000259" key="6">
    <source>
        <dbReference type="PROSITE" id="PS51294"/>
    </source>
</evidence>
<dbReference type="InterPro" id="IPR006447">
    <property type="entry name" value="Myb_dom_plants"/>
</dbReference>
<dbReference type="NCBIfam" id="TIGR01557">
    <property type="entry name" value="myb_SHAQKYF"/>
    <property type="match status" value="1"/>
</dbReference>
<dbReference type="FunFam" id="1.10.10.60:FF:000002">
    <property type="entry name" value="Myb family transcription factor"/>
    <property type="match status" value="1"/>
</dbReference>
<dbReference type="InterPro" id="IPR001005">
    <property type="entry name" value="SANT/Myb"/>
</dbReference>
<evidence type="ECO:0000256" key="2">
    <source>
        <dbReference type="ARBA" id="ARBA00023015"/>
    </source>
</evidence>
<feature type="region of interest" description="Disordered" evidence="5">
    <location>
        <begin position="451"/>
        <end position="470"/>
    </location>
</feature>
<comment type="subcellular location">
    <subcellularLocation>
        <location evidence="1">Nucleus</location>
    </subcellularLocation>
</comment>
<dbReference type="InterPro" id="IPR017930">
    <property type="entry name" value="Myb_dom"/>
</dbReference>
<comment type="caution">
    <text evidence="7">The sequence shown here is derived from an EMBL/GenBank/DDBJ whole genome shotgun (WGS) entry which is preliminary data.</text>
</comment>
<reference evidence="7" key="2">
    <citation type="submission" date="2020-03" db="EMBL/GenBank/DDBJ databases">
        <title>Walnut 2.0.</title>
        <authorList>
            <person name="Marrano A."/>
            <person name="Britton M."/>
            <person name="Zimin A.V."/>
            <person name="Zaini P.A."/>
            <person name="Workman R."/>
            <person name="Puiu D."/>
            <person name="Bianco L."/>
            <person name="Allen B.J."/>
            <person name="Troggio M."/>
            <person name="Leslie C.A."/>
            <person name="Timp W."/>
            <person name="Dendekar A."/>
            <person name="Salzberg S.L."/>
            <person name="Neale D.B."/>
        </authorList>
    </citation>
    <scope>NUCLEOTIDE SEQUENCE</scope>
    <source>
        <tissue evidence="7">Leaves</tissue>
    </source>
</reference>
<evidence type="ECO:0000256" key="1">
    <source>
        <dbReference type="ARBA" id="ARBA00004123"/>
    </source>
</evidence>
<feature type="region of interest" description="Disordered" evidence="5">
    <location>
        <begin position="321"/>
        <end position="347"/>
    </location>
</feature>
<accession>A0A834CWP4</accession>
<feature type="region of interest" description="Disordered" evidence="5">
    <location>
        <begin position="117"/>
        <end position="143"/>
    </location>
</feature>
<dbReference type="GO" id="GO:0005634">
    <property type="term" value="C:nucleus"/>
    <property type="evidence" value="ECO:0007669"/>
    <property type="project" value="UniProtKB-SubCell"/>
</dbReference>
<feature type="compositionally biased region" description="Polar residues" evidence="5">
    <location>
        <begin position="457"/>
        <end position="470"/>
    </location>
</feature>
<dbReference type="PANTHER" id="PTHR31314:SF128">
    <property type="entry name" value="OS11G0106100 PROTEIN"/>
    <property type="match status" value="1"/>
</dbReference>
<name>A0A834CWP4_JUGRE</name>
<protein>
    <recommendedName>
        <fullName evidence="6">HTH myb-type domain-containing protein</fullName>
    </recommendedName>
</protein>
<feature type="compositionally biased region" description="Polar residues" evidence="5">
    <location>
        <begin position="321"/>
        <end position="340"/>
    </location>
</feature>
<sequence>MFEYCRSLIGNMKGGGLMWHTFVVIDAPFSFSSLTSEERTQFLEPGGGLKKTKVAMTEGSSDIYDNEESSSDRSEEQAAENASVVSSQRCSSFDLNEEACSTMAQVAGLSNIEDDHVKRIDGNSGNNDISGTDDQGKERTSTRVRQYVRSKMPRLRWTPELHLSFVHAVERLGGQERATPKSVLQLMSVRGLSIAHVKSHLQMYRSKKLDEAGQVLGKTYSPLQGRNHMQGIDLHQTTSTTTHQHFRMENGGIVLARHSDHHDQYNVGHSLLHSPLSQLSLDHMIKASFQRLQQCPATNQHDMRRASYLLSKDIGGEKDFNSSSTAFEAQGNSTSSNQTHAMDKDIRIGPMRPSRFLEKKRYWPPSFETISSQWKVKRTNNNITWDNIVVANTNGRQLLSSSEDHLARNSNSFKPEFEPPFRLELNETKMLKDNAWFPDLQLRLSQRVVNEDEKTHGTGTHEISTMLSLS</sequence>
<feature type="region of interest" description="Disordered" evidence="5">
    <location>
        <begin position="58"/>
        <end position="83"/>
    </location>
</feature>
<dbReference type="Gramene" id="Jr04_15750_p1">
    <property type="protein sequence ID" value="cds.Jr04_15750_p1"/>
    <property type="gene ID" value="Jr04_15750"/>
</dbReference>
<dbReference type="GO" id="GO:0003677">
    <property type="term" value="F:DNA binding"/>
    <property type="evidence" value="ECO:0007669"/>
    <property type="project" value="InterPro"/>
</dbReference>
<dbReference type="EMBL" id="LIHL02000004">
    <property type="protein sequence ID" value="KAF5472959.1"/>
    <property type="molecule type" value="Genomic_DNA"/>
</dbReference>
<feature type="compositionally biased region" description="Polar residues" evidence="5">
    <location>
        <begin position="123"/>
        <end position="133"/>
    </location>
</feature>
<dbReference type="Pfam" id="PF00249">
    <property type="entry name" value="Myb_DNA-binding"/>
    <property type="match status" value="1"/>
</dbReference>
<dbReference type="Proteomes" id="UP000619265">
    <property type="component" value="Unassembled WGS sequence"/>
</dbReference>
<dbReference type="AlphaFoldDB" id="A0A834CWP4"/>
<proteinExistence type="predicted"/>